<dbReference type="Proteomes" id="UP000297998">
    <property type="component" value="Unassembled WGS sequence"/>
</dbReference>
<reference evidence="1 2" key="1">
    <citation type="submission" date="2019-03" db="EMBL/GenBank/DDBJ databases">
        <title>Empedobacter tilapiae sp. nov., isolated from an intestine of Nile tilapia Oreochromis niloticus.</title>
        <authorList>
            <person name="Kim Y.-O."/>
            <person name="Yoon J.-H."/>
        </authorList>
    </citation>
    <scope>NUCLEOTIDE SEQUENCE [LARGE SCALE GENOMIC DNA]</scope>
    <source>
        <strain evidence="1 2">MRS2</strain>
    </source>
</reference>
<sequence>MNDEKPKLSLIEKLKFQAENQTNLGGNFMKNQSKLETVDCPNCGAGRAKQDGVTKCAYCNYEFISGKLDDGIHIKTSDNSRE</sequence>
<organism evidence="1 2">
    <name type="scientific">Empedobacter tilapiae</name>
    <dbReference type="NCBI Taxonomy" id="2491114"/>
    <lineage>
        <taxon>Bacteria</taxon>
        <taxon>Pseudomonadati</taxon>
        <taxon>Bacteroidota</taxon>
        <taxon>Flavobacteriia</taxon>
        <taxon>Flavobacteriales</taxon>
        <taxon>Weeksellaceae</taxon>
        <taxon>Empedobacter</taxon>
    </lineage>
</organism>
<protein>
    <submittedName>
        <fullName evidence="1">Uncharacterized protein</fullName>
    </submittedName>
</protein>
<dbReference type="RefSeq" id="WP_135834437.1">
    <property type="nucleotide sequence ID" value="NZ_SRPE01000002.1"/>
</dbReference>
<evidence type="ECO:0000313" key="2">
    <source>
        <dbReference type="Proteomes" id="UP000297998"/>
    </source>
</evidence>
<comment type="caution">
    <text evidence="1">The sequence shown here is derived from an EMBL/GenBank/DDBJ whole genome shotgun (WGS) entry which is preliminary data.</text>
</comment>
<accession>A0A4Z1C204</accession>
<dbReference type="AlphaFoldDB" id="A0A4Z1C204"/>
<proteinExistence type="predicted"/>
<keyword evidence="2" id="KW-1185">Reference proteome</keyword>
<dbReference type="OrthoDB" id="1149873at2"/>
<dbReference type="EMBL" id="SRPE01000002">
    <property type="protein sequence ID" value="TGN29729.1"/>
    <property type="molecule type" value="Genomic_DNA"/>
</dbReference>
<name>A0A4Z1C204_9FLAO</name>
<evidence type="ECO:0000313" key="1">
    <source>
        <dbReference type="EMBL" id="TGN29729.1"/>
    </source>
</evidence>
<gene>
    <name evidence="1" type="ORF">E4J94_03255</name>
</gene>